<dbReference type="EMBL" id="RSCO01000016">
    <property type="protein sequence ID" value="RYM95651.1"/>
    <property type="molecule type" value="Genomic_DNA"/>
</dbReference>
<name>A0A8B3RJ66_BIFAN</name>
<dbReference type="GO" id="GO:0016853">
    <property type="term" value="F:isomerase activity"/>
    <property type="evidence" value="ECO:0007669"/>
    <property type="project" value="UniProtKB-KW"/>
</dbReference>
<gene>
    <name evidence="3" type="ORF">PG2011B_0499</name>
</gene>
<dbReference type="AlphaFoldDB" id="A0A8B3RJ66"/>
<protein>
    <submittedName>
        <fullName evidence="3">Peptidylprolyl isomerase</fullName>
    </submittedName>
</protein>
<keyword evidence="3" id="KW-0413">Isomerase</keyword>
<proteinExistence type="predicted"/>
<accession>A0A8B3RJ66</accession>
<dbReference type="Pfam" id="PF13828">
    <property type="entry name" value="DUF4190"/>
    <property type="match status" value="1"/>
</dbReference>
<dbReference type="InterPro" id="IPR025241">
    <property type="entry name" value="DUF4190"/>
</dbReference>
<evidence type="ECO:0000313" key="4">
    <source>
        <dbReference type="Proteomes" id="UP000293613"/>
    </source>
</evidence>
<evidence type="ECO:0000256" key="1">
    <source>
        <dbReference type="SAM" id="Phobius"/>
    </source>
</evidence>
<keyword evidence="1" id="KW-0472">Membrane</keyword>
<comment type="caution">
    <text evidence="3">The sequence shown here is derived from an EMBL/GenBank/DDBJ whole genome shotgun (WGS) entry which is preliminary data.</text>
</comment>
<organism evidence="3 4">
    <name type="scientific">Bifidobacterium animalis subsp. lactis</name>
    <name type="common">Bifidobacterium lactis</name>
    <dbReference type="NCBI Taxonomy" id="302911"/>
    <lineage>
        <taxon>Bacteria</taxon>
        <taxon>Bacillati</taxon>
        <taxon>Actinomycetota</taxon>
        <taxon>Actinomycetes</taxon>
        <taxon>Bifidobacteriales</taxon>
        <taxon>Bifidobacteriaceae</taxon>
        <taxon>Bifidobacterium</taxon>
    </lineage>
</organism>
<keyword evidence="1" id="KW-1133">Transmembrane helix</keyword>
<reference evidence="3 4" key="1">
    <citation type="journal article" date="2019" name="Appl. Environ. Microbiol.">
        <title>Dissecting the evolutionary development of the Bifidobacterium animalis species through comparative genomics analyses.</title>
        <authorList>
            <person name="Lugli G.A."/>
            <person name="Mancino W."/>
            <person name="Milani C."/>
            <person name="Duranti S."/>
            <person name="Mancabelli L."/>
            <person name="Napoli S."/>
            <person name="Mangifesta M."/>
            <person name="Viappiani A."/>
            <person name="Anzalone R."/>
            <person name="Longhi G."/>
            <person name="van Sinderen D."/>
            <person name="Ventura M."/>
            <person name="Turroni F."/>
        </authorList>
    </citation>
    <scope>NUCLEOTIDE SEQUENCE [LARGE SCALE GENOMIC DNA]</scope>
    <source>
        <strain evidence="3 4">2011B</strain>
    </source>
</reference>
<feature type="transmembrane region" description="Helical" evidence="1">
    <location>
        <begin position="92"/>
        <end position="119"/>
    </location>
</feature>
<sequence length="206" mass="22566">MRLCRAFLQYALHMTTNDTLGSPYSSPDPNEHGDNPYVGDPGYSQVPQQAYTAQYATPQPNYTQQYVPQPNYAQRYPPQGAYGYPMAPVDQWNGMCIAGFICSFFFPLVGLVLSIIALVQINKTGEKSRGMAIAGIVIGGISTALALIAIIMVICGLAIGLGALAETGWDDYEYHYDTHSDYSQFDEVGADYLAHIRSVDQLMKTA</sequence>
<feature type="domain" description="DUF4190" evidence="2">
    <location>
        <begin position="97"/>
        <end position="148"/>
    </location>
</feature>
<dbReference type="RefSeq" id="WP_130077284.1">
    <property type="nucleotide sequence ID" value="NZ_RSCO01000016.1"/>
</dbReference>
<evidence type="ECO:0000313" key="3">
    <source>
        <dbReference type="EMBL" id="RYM95651.1"/>
    </source>
</evidence>
<dbReference type="Proteomes" id="UP000293613">
    <property type="component" value="Unassembled WGS sequence"/>
</dbReference>
<feature type="transmembrane region" description="Helical" evidence="1">
    <location>
        <begin position="131"/>
        <end position="164"/>
    </location>
</feature>
<keyword evidence="1" id="KW-0812">Transmembrane</keyword>
<evidence type="ECO:0000259" key="2">
    <source>
        <dbReference type="Pfam" id="PF13828"/>
    </source>
</evidence>